<reference evidence="3" key="1">
    <citation type="journal article" date="2019" name="Int. J. Syst. Evol. Microbiol.">
        <title>The Global Catalogue of Microorganisms (GCM) 10K type strain sequencing project: providing services to taxonomists for standard genome sequencing and annotation.</title>
        <authorList>
            <consortium name="The Broad Institute Genomics Platform"/>
            <consortium name="The Broad Institute Genome Sequencing Center for Infectious Disease"/>
            <person name="Wu L."/>
            <person name="Ma J."/>
        </authorList>
    </citation>
    <scope>NUCLEOTIDE SEQUENCE [LARGE SCALE GENOMIC DNA]</scope>
    <source>
        <strain evidence="3">CCUG 58938</strain>
    </source>
</reference>
<keyword evidence="1" id="KW-1133">Transmembrane helix</keyword>
<dbReference type="EMBL" id="JBHTKA010000008">
    <property type="protein sequence ID" value="MFD1002296.1"/>
    <property type="molecule type" value="Genomic_DNA"/>
</dbReference>
<feature type="transmembrane region" description="Helical" evidence="1">
    <location>
        <begin position="178"/>
        <end position="198"/>
    </location>
</feature>
<accession>A0ABW3KA18</accession>
<keyword evidence="1" id="KW-0472">Membrane</keyword>
<comment type="caution">
    <text evidence="2">The sequence shown here is derived from an EMBL/GenBank/DDBJ whole genome shotgun (WGS) entry which is preliminary data.</text>
</comment>
<evidence type="ECO:0000313" key="3">
    <source>
        <dbReference type="Proteomes" id="UP001597112"/>
    </source>
</evidence>
<organism evidence="2 3">
    <name type="scientific">Ohtaekwangia kribbensis</name>
    <dbReference type="NCBI Taxonomy" id="688913"/>
    <lineage>
        <taxon>Bacteria</taxon>
        <taxon>Pseudomonadati</taxon>
        <taxon>Bacteroidota</taxon>
        <taxon>Cytophagia</taxon>
        <taxon>Cytophagales</taxon>
        <taxon>Fulvivirgaceae</taxon>
        <taxon>Ohtaekwangia</taxon>
    </lineage>
</organism>
<sequence length="212" mass="24616">MKATKIIRYALLLFFTLLMIRITLPYLSLETDIKFLNLKQWIIHNPVWKVSFFIHVLSSIFLLIAGFTQFYDPLRKFSTVHRMVGKIYILIIVFISGPASFVMALYANGGMPSQIAFSVLSILWIFFTAKAWIEIGKQNYIEHGNFMLRSYALTLSALTLRAWKYIIVLVFHPHPMDGYMIVAWLGWIPNLLIAEWLIRRKAAAEILTVNKK</sequence>
<feature type="transmembrane region" description="Helical" evidence="1">
    <location>
        <begin position="153"/>
        <end position="172"/>
    </location>
</feature>
<feature type="transmembrane region" description="Helical" evidence="1">
    <location>
        <begin position="47"/>
        <end position="67"/>
    </location>
</feature>
<proteinExistence type="predicted"/>
<dbReference type="InterPro" id="IPR018750">
    <property type="entry name" value="DUF2306_membrane"/>
</dbReference>
<keyword evidence="1" id="KW-0812">Transmembrane</keyword>
<keyword evidence="3" id="KW-1185">Reference proteome</keyword>
<evidence type="ECO:0000256" key="1">
    <source>
        <dbReference type="SAM" id="Phobius"/>
    </source>
</evidence>
<feature type="transmembrane region" description="Helical" evidence="1">
    <location>
        <begin position="87"/>
        <end position="107"/>
    </location>
</feature>
<evidence type="ECO:0000313" key="2">
    <source>
        <dbReference type="EMBL" id="MFD1002296.1"/>
    </source>
</evidence>
<gene>
    <name evidence="2" type="ORF">ACFQ21_23425</name>
</gene>
<protein>
    <submittedName>
        <fullName evidence="2">DUF2306 domain-containing protein</fullName>
    </submittedName>
</protein>
<dbReference type="RefSeq" id="WP_377583261.1">
    <property type="nucleotide sequence ID" value="NZ_JBHTKA010000008.1"/>
</dbReference>
<dbReference type="Pfam" id="PF10067">
    <property type="entry name" value="DUF2306"/>
    <property type="match status" value="1"/>
</dbReference>
<name>A0ABW3KA18_9BACT</name>
<feature type="transmembrane region" description="Helical" evidence="1">
    <location>
        <begin position="7"/>
        <end position="27"/>
    </location>
</feature>
<dbReference type="Proteomes" id="UP001597112">
    <property type="component" value="Unassembled WGS sequence"/>
</dbReference>
<feature type="transmembrane region" description="Helical" evidence="1">
    <location>
        <begin position="113"/>
        <end position="133"/>
    </location>
</feature>